<evidence type="ECO:0000313" key="2">
    <source>
        <dbReference type="Proteomes" id="UP001281305"/>
    </source>
</evidence>
<organism evidence="1 2">
    <name type="scientific">Roseovarius rhodophyticola</name>
    <dbReference type="NCBI Taxonomy" id="3080827"/>
    <lineage>
        <taxon>Bacteria</taxon>
        <taxon>Pseudomonadati</taxon>
        <taxon>Pseudomonadota</taxon>
        <taxon>Alphaproteobacteria</taxon>
        <taxon>Rhodobacterales</taxon>
        <taxon>Roseobacteraceae</taxon>
        <taxon>Roseovarius</taxon>
    </lineage>
</organism>
<keyword evidence="2" id="KW-1185">Reference proteome</keyword>
<geneLocation type="plasmid" evidence="1 2">
    <name>unnamed1</name>
</geneLocation>
<name>A0ABZ2TK89_9RHOB</name>
<proteinExistence type="predicted"/>
<gene>
    <name evidence="1" type="ORF">RZS32_018385</name>
</gene>
<evidence type="ECO:0000313" key="1">
    <source>
        <dbReference type="EMBL" id="WYK20166.1"/>
    </source>
</evidence>
<protein>
    <submittedName>
        <fullName evidence="1">Bacteriophage abortive infection AbiH family protein</fullName>
    </submittedName>
</protein>
<dbReference type="InterPro" id="IPR025935">
    <property type="entry name" value="AbiH"/>
</dbReference>
<dbReference type="EMBL" id="CP146607">
    <property type="protein sequence ID" value="WYK20166.1"/>
    <property type="molecule type" value="Genomic_DNA"/>
</dbReference>
<accession>A0ABZ2TK89</accession>
<reference evidence="1 2" key="1">
    <citation type="submission" date="2024-02" db="EMBL/GenBank/DDBJ databases">
        <title>Roseovarius strain W115 nov., isolated from a marine algae.</title>
        <authorList>
            <person name="Lee M.W."/>
            <person name="Lee J.K."/>
            <person name="Kim J.M."/>
            <person name="Choi D.G."/>
            <person name="Baek J.H."/>
            <person name="Bayburt H."/>
            <person name="Jung J.J."/>
            <person name="Han D.M."/>
            <person name="Jeon C.O."/>
        </authorList>
    </citation>
    <scope>NUCLEOTIDE SEQUENCE [LARGE SCALE GENOMIC DNA]</scope>
    <source>
        <strain evidence="1 2">W115</strain>
        <plasmid evidence="1 2">unnamed1</plasmid>
    </source>
</reference>
<dbReference type="Proteomes" id="UP001281305">
    <property type="component" value="Plasmid unnamed1"/>
</dbReference>
<dbReference type="RefSeq" id="WP_317054353.1">
    <property type="nucleotide sequence ID" value="NZ_CP146607.1"/>
</dbReference>
<sequence length="191" mass="22419">MTHRLIIIGNGFDLHHGIPSRYSDFGRYLEAEDPDVHRLIDEYLFFDKDFWNEFEDRLASFDSDQVIDYATNFLVSYGADDWSDADHHNFEYEIEQIVEGLATKMRKRFAEWIRGLPIPAPRTVPLVHCVDPGARFLNFNYTSTLQILYGVPDANILEPPRFCRRLLSSYFKLRFCLISRLVRISPPLRLV</sequence>
<dbReference type="Pfam" id="PF14253">
    <property type="entry name" value="AbiH"/>
    <property type="match status" value="1"/>
</dbReference>
<keyword evidence="1" id="KW-0614">Plasmid</keyword>